<reference evidence="1 2" key="1">
    <citation type="journal article" date="2012" name="Science">
        <title>Ecological populations of bacteria act as socially cohesive units of antibiotic production and resistance.</title>
        <authorList>
            <person name="Cordero O.X."/>
            <person name="Wildschutte H."/>
            <person name="Kirkup B."/>
            <person name="Proehl S."/>
            <person name="Ngo L."/>
            <person name="Hussain F."/>
            <person name="Le Roux F."/>
            <person name="Mincer T."/>
            <person name="Polz M.F."/>
        </authorList>
    </citation>
    <scope>NUCLEOTIDE SEQUENCE [LARGE SCALE GENOMIC DNA]</scope>
    <source>
        <strain evidence="1 2">12E03</strain>
    </source>
</reference>
<proteinExistence type="predicted"/>
<accession>A0A1E5FR49</accession>
<dbReference type="EMBL" id="AJZD02000194">
    <property type="protein sequence ID" value="OEF92825.1"/>
    <property type="molecule type" value="Genomic_DNA"/>
</dbReference>
<dbReference type="RefSeq" id="WP_019825716.1">
    <property type="nucleotide sequence ID" value="NZ_AJZD02000194.1"/>
</dbReference>
<evidence type="ECO:0000313" key="2">
    <source>
        <dbReference type="Proteomes" id="UP000094802"/>
    </source>
</evidence>
<name>A0A1E5FR49_VIBSP</name>
<dbReference type="Proteomes" id="UP000094802">
    <property type="component" value="Unassembled WGS sequence"/>
</dbReference>
<organism evidence="1 2">
    <name type="scientific">Vibrio splendidus 12E03</name>
    <dbReference type="NCBI Taxonomy" id="1191305"/>
    <lineage>
        <taxon>Bacteria</taxon>
        <taxon>Pseudomonadati</taxon>
        <taxon>Pseudomonadota</taxon>
        <taxon>Gammaproteobacteria</taxon>
        <taxon>Vibrionales</taxon>
        <taxon>Vibrionaceae</taxon>
        <taxon>Vibrio</taxon>
    </lineage>
</organism>
<gene>
    <name evidence="1" type="ORF">A142_21805</name>
</gene>
<sequence>MRRLSIHRPNAKIRNPNRHIRALEKWASGFQGYYPERSNERYINFKIWTLDRLVEGPKAQHEWKQKALQQLIVVAKNLVAAKPEKEKGKSWVAILLCYPNLWSSEVTVFFDKEYYENFQPREGLLSSSISKQYDIDLPENLLELGYQVSLEDQDETGELCTYIEERWTLGERAL</sequence>
<evidence type="ECO:0008006" key="3">
    <source>
        <dbReference type="Google" id="ProtNLM"/>
    </source>
</evidence>
<evidence type="ECO:0000313" key="1">
    <source>
        <dbReference type="EMBL" id="OEF92825.1"/>
    </source>
</evidence>
<comment type="caution">
    <text evidence="1">The sequence shown here is derived from an EMBL/GenBank/DDBJ whole genome shotgun (WGS) entry which is preliminary data.</text>
</comment>
<dbReference type="AlphaFoldDB" id="A0A1E5FR49"/>
<dbReference type="InterPro" id="IPR025075">
    <property type="entry name" value="DUF3916"/>
</dbReference>
<dbReference type="OrthoDB" id="9181379at2"/>
<dbReference type="Pfam" id="PF13079">
    <property type="entry name" value="DUF3916"/>
    <property type="match status" value="1"/>
</dbReference>
<protein>
    <recommendedName>
        <fullName evidence="3">DUF3916 domain-containing protein</fullName>
    </recommendedName>
</protein>